<proteinExistence type="predicted"/>
<organism evidence="1 2">
    <name type="scientific">Mycolicibacterium obuense</name>
    <dbReference type="NCBI Taxonomy" id="1807"/>
    <lineage>
        <taxon>Bacteria</taxon>
        <taxon>Bacillati</taxon>
        <taxon>Actinomycetota</taxon>
        <taxon>Actinomycetes</taxon>
        <taxon>Mycobacteriales</taxon>
        <taxon>Mycobacteriaceae</taxon>
        <taxon>Mycolicibacterium</taxon>
    </lineage>
</organism>
<protein>
    <submittedName>
        <fullName evidence="1">Uncharacterized protein</fullName>
    </submittedName>
</protein>
<evidence type="ECO:0000313" key="1">
    <source>
        <dbReference type="EMBL" id="KKF03279.1"/>
    </source>
</evidence>
<name>A0A0M2K8H5_9MYCO</name>
<keyword evidence="2" id="KW-1185">Reference proteome</keyword>
<accession>A0A0M2K8H5</accession>
<dbReference type="AlphaFoldDB" id="A0A0M2K8H5"/>
<dbReference type="Proteomes" id="UP000034150">
    <property type="component" value="Unassembled WGS sequence"/>
</dbReference>
<dbReference type="OrthoDB" id="4618578at2"/>
<sequence length="141" mass="15759">MDPFDSPPPDRNAQSPTTPAPYVAAVRPFHAVSVDDRHPVARVRLTNGLTYLSWHHVRHDDLAAVTHRPATYWLHIDRHAHDVVARIRTLSATGALPQIACFTELRHHIDPNAGWTAGIAALPPEDWTAVQHRVTDILRSN</sequence>
<gene>
    <name evidence="1" type="ORF">WN67_04115</name>
</gene>
<dbReference type="EMBL" id="LAUZ02000015">
    <property type="protein sequence ID" value="KKF03279.1"/>
    <property type="molecule type" value="Genomic_DNA"/>
</dbReference>
<dbReference type="RefSeq" id="WP_046361800.1">
    <property type="nucleotide sequence ID" value="NZ_LAUZ02000015.1"/>
</dbReference>
<dbReference type="PATRIC" id="fig|1807.13.peg.1843"/>
<comment type="caution">
    <text evidence="1">The sequence shown here is derived from an EMBL/GenBank/DDBJ whole genome shotgun (WGS) entry which is preliminary data.</text>
</comment>
<reference evidence="1 2" key="1">
    <citation type="journal article" date="2015" name="Genome Announc.">
        <title>Draft Genome Sequence of Mycobacterium obuense Strain UC1, Isolated from Patient Sputum.</title>
        <authorList>
            <person name="Greninger A.L."/>
            <person name="Cunningham G."/>
            <person name="Hsu E.D."/>
            <person name="Yu J.M."/>
            <person name="Chiu C.Y."/>
            <person name="Miller S."/>
        </authorList>
    </citation>
    <scope>NUCLEOTIDE SEQUENCE [LARGE SCALE GENOMIC DNA]</scope>
    <source>
        <strain evidence="1 2">UC1</strain>
    </source>
</reference>
<evidence type="ECO:0000313" key="2">
    <source>
        <dbReference type="Proteomes" id="UP000034150"/>
    </source>
</evidence>